<name>A0A3Q4HY15_NEOBR</name>
<protein>
    <recommendedName>
        <fullName evidence="4">SVIL</fullName>
    </recommendedName>
</protein>
<reference evidence="2" key="1">
    <citation type="submission" date="2025-08" db="UniProtKB">
        <authorList>
            <consortium name="Ensembl"/>
        </authorList>
    </citation>
    <scope>IDENTIFICATION</scope>
</reference>
<evidence type="ECO:0000313" key="2">
    <source>
        <dbReference type="Ensembl" id="ENSNBRP00000027136.1"/>
    </source>
</evidence>
<dbReference type="Ensembl" id="ENSNBRT00000027848.1">
    <property type="protein sequence ID" value="ENSNBRP00000027136.1"/>
    <property type="gene ID" value="ENSNBRG00000020696.1"/>
</dbReference>
<organism evidence="2 3">
    <name type="scientific">Neolamprologus brichardi</name>
    <name type="common">Fairy cichlid</name>
    <name type="synonym">Lamprologus brichardi</name>
    <dbReference type="NCBI Taxonomy" id="32507"/>
    <lineage>
        <taxon>Eukaryota</taxon>
        <taxon>Metazoa</taxon>
        <taxon>Chordata</taxon>
        <taxon>Craniata</taxon>
        <taxon>Vertebrata</taxon>
        <taxon>Euteleostomi</taxon>
        <taxon>Actinopterygii</taxon>
        <taxon>Neopterygii</taxon>
        <taxon>Teleostei</taxon>
        <taxon>Neoteleostei</taxon>
        <taxon>Acanthomorphata</taxon>
        <taxon>Ovalentaria</taxon>
        <taxon>Cichlomorphae</taxon>
        <taxon>Cichliformes</taxon>
        <taxon>Cichlidae</taxon>
        <taxon>African cichlids</taxon>
        <taxon>Pseudocrenilabrinae</taxon>
        <taxon>Lamprologini</taxon>
        <taxon>Neolamprologus</taxon>
    </lineage>
</organism>
<evidence type="ECO:0000256" key="1">
    <source>
        <dbReference type="SAM" id="MobiDB-lite"/>
    </source>
</evidence>
<feature type="region of interest" description="Disordered" evidence="1">
    <location>
        <begin position="78"/>
        <end position="100"/>
    </location>
</feature>
<accession>A0A3Q4HY15</accession>
<dbReference type="Proteomes" id="UP000261580">
    <property type="component" value="Unassembled WGS sequence"/>
</dbReference>
<evidence type="ECO:0000313" key="3">
    <source>
        <dbReference type="Proteomes" id="UP000261580"/>
    </source>
</evidence>
<reference evidence="2" key="2">
    <citation type="submission" date="2025-09" db="UniProtKB">
        <authorList>
            <consortium name="Ensembl"/>
        </authorList>
    </citation>
    <scope>IDENTIFICATION</scope>
</reference>
<keyword evidence="3" id="KW-1185">Reference proteome</keyword>
<evidence type="ECO:0008006" key="4">
    <source>
        <dbReference type="Google" id="ProtNLM"/>
    </source>
</evidence>
<sequence length="121" mass="13868">MENAVLEPRSERIARYKAERRRELAERYGSIDELPSKWVRRDEKKDVKTDDRAKMSVAAKMSLFKELEKSSASEASAFLKPRSGCVSHERRSRRGNDHRFLTQPITCGEIVAIPKPAPPVE</sequence>
<dbReference type="AlphaFoldDB" id="A0A3Q4HY15"/>
<dbReference type="Bgee" id="ENSNBRG00000020696">
    <property type="expression patterns" value="Expressed in skeletal muscle tissue and 4 other cell types or tissues"/>
</dbReference>
<proteinExistence type="predicted"/>